<reference evidence="5 6" key="1">
    <citation type="submission" date="2024-04" db="EMBL/GenBank/DDBJ databases">
        <authorList>
            <person name="Waldvogel A.-M."/>
            <person name="Schoenle A."/>
        </authorList>
    </citation>
    <scope>NUCLEOTIDE SEQUENCE [LARGE SCALE GENOMIC DNA]</scope>
</reference>
<dbReference type="SUPFAM" id="SSF48552">
    <property type="entry name" value="Serum albumin-like"/>
    <property type="match status" value="1"/>
</dbReference>
<protein>
    <recommendedName>
        <fullName evidence="7">Extracellular matrix protein 1</fullName>
    </recommendedName>
</protein>
<evidence type="ECO:0008006" key="7">
    <source>
        <dbReference type="Google" id="ProtNLM"/>
    </source>
</evidence>
<name>A0AAV2MDG1_KNICA</name>
<dbReference type="GO" id="GO:0005615">
    <property type="term" value="C:extracellular space"/>
    <property type="evidence" value="ECO:0007669"/>
    <property type="project" value="InterPro"/>
</dbReference>
<evidence type="ECO:0000313" key="5">
    <source>
        <dbReference type="EMBL" id="CAL1611131.1"/>
    </source>
</evidence>
<feature type="chain" id="PRO_5043741058" description="Extracellular matrix protein 1" evidence="4">
    <location>
        <begin position="22"/>
        <end position="477"/>
    </location>
</feature>
<feature type="signal peptide" evidence="4">
    <location>
        <begin position="1"/>
        <end position="21"/>
    </location>
</feature>
<dbReference type="EMBL" id="OZ035829">
    <property type="protein sequence ID" value="CAL1611131.1"/>
    <property type="molecule type" value="Genomic_DNA"/>
</dbReference>
<keyword evidence="4" id="KW-0732">Signal</keyword>
<organism evidence="5 6">
    <name type="scientific">Knipowitschia caucasica</name>
    <name type="common">Caucasian dwarf goby</name>
    <name type="synonym">Pomatoschistus caucasicus</name>
    <dbReference type="NCBI Taxonomy" id="637954"/>
    <lineage>
        <taxon>Eukaryota</taxon>
        <taxon>Metazoa</taxon>
        <taxon>Chordata</taxon>
        <taxon>Craniata</taxon>
        <taxon>Vertebrata</taxon>
        <taxon>Euteleostomi</taxon>
        <taxon>Actinopterygii</taxon>
        <taxon>Neopterygii</taxon>
        <taxon>Teleostei</taxon>
        <taxon>Neoteleostei</taxon>
        <taxon>Acanthomorphata</taxon>
        <taxon>Gobiaria</taxon>
        <taxon>Gobiiformes</taxon>
        <taxon>Gobioidei</taxon>
        <taxon>Gobiidae</taxon>
        <taxon>Gobiinae</taxon>
        <taxon>Knipowitschia</taxon>
    </lineage>
</organism>
<dbReference type="Gene3D" id="1.10.246.10">
    <property type="match status" value="1"/>
</dbReference>
<comment type="subcellular location">
    <subcellularLocation>
        <location evidence="1">Secreted</location>
    </subcellularLocation>
</comment>
<accession>A0AAV2MDG1</accession>
<dbReference type="GO" id="GO:0007165">
    <property type="term" value="P:signal transduction"/>
    <property type="evidence" value="ECO:0007669"/>
    <property type="project" value="InterPro"/>
</dbReference>
<evidence type="ECO:0000256" key="1">
    <source>
        <dbReference type="ARBA" id="ARBA00004613"/>
    </source>
</evidence>
<dbReference type="Proteomes" id="UP001497482">
    <property type="component" value="Chromosome 7"/>
</dbReference>
<keyword evidence="3" id="KW-0677">Repeat</keyword>
<dbReference type="InterPro" id="IPR020858">
    <property type="entry name" value="Serum_albumin-like"/>
</dbReference>
<keyword evidence="2" id="KW-0964">Secreted</keyword>
<gene>
    <name evidence="5" type="ORF">KC01_LOCUS37599</name>
</gene>
<dbReference type="PANTHER" id="PTHR16776">
    <property type="entry name" value="EXTRACELLULAR MATRIX PROTEIN 1"/>
    <property type="match status" value="1"/>
</dbReference>
<proteinExistence type="predicted"/>
<evidence type="ECO:0000256" key="4">
    <source>
        <dbReference type="SAM" id="SignalP"/>
    </source>
</evidence>
<evidence type="ECO:0000256" key="3">
    <source>
        <dbReference type="ARBA" id="ARBA00022737"/>
    </source>
</evidence>
<evidence type="ECO:0000256" key="2">
    <source>
        <dbReference type="ARBA" id="ARBA00022525"/>
    </source>
</evidence>
<dbReference type="Pfam" id="PF05782">
    <property type="entry name" value="ECM1"/>
    <property type="match status" value="2"/>
</dbReference>
<dbReference type="InterPro" id="IPR008605">
    <property type="entry name" value="ECM1"/>
</dbReference>
<evidence type="ECO:0000313" key="6">
    <source>
        <dbReference type="Proteomes" id="UP001497482"/>
    </source>
</evidence>
<dbReference type="GO" id="GO:0030500">
    <property type="term" value="P:regulation of bone mineralization"/>
    <property type="evidence" value="ECO:0007669"/>
    <property type="project" value="TreeGrafter"/>
</dbReference>
<keyword evidence="6" id="KW-1185">Reference proteome</keyword>
<dbReference type="AlphaFoldDB" id="A0AAV2MDG1"/>
<dbReference type="PANTHER" id="PTHR16776:SF3">
    <property type="entry name" value="EXTRACELLULAR MATRIX PROTEIN 1"/>
    <property type="match status" value="1"/>
</dbReference>
<sequence>MSARTWAFVCSLAVAVVRVSATSSDGLVEQREVSSDIRRFMKDNPPPESFMMQRELDLFEILNDFEKTPNPGFSPRASRPHPLIREMKYHVEFPLARPTAENLRSICLHGAHRPRYPASYFPTHGFGVHKREADAVNTLEAWFEKCCRLHNQTEEALLCCATQSWEKSINHFCKVGFALKTTHFHCCKVNRSERFPCFDSSSPNPDYSPTEDSPVQPVPPKVKFNFDHSSCSGTAVTPHSIRGQNKGKSPAAPLKVDLEFPLSAPTESNVQSICGNLKQLPHYNMKCFKGQGLAALQARSTNSLKKRFKLCCRGKESPLPCTKLSWEEEMTRFCDGCKHQRIDFPCCEGGVELNCFKNMSSNLDYNYTLSTGLSLSDVCDTHKIITKKFSGKVPLKSVVSKCCDLSPSERNACVLQSVEELFVEICSSRNSPPKPVQRCCRLLSAECFNKVLMNAITKATSSTKQRKKKCPKPENMS</sequence>